<keyword evidence="1" id="KW-1133">Transmembrane helix</keyword>
<keyword evidence="1" id="KW-0472">Membrane</keyword>
<name>A0A427U579_9VIBR</name>
<gene>
    <name evidence="2" type="ORF">EJA03_07290</name>
</gene>
<evidence type="ECO:0000313" key="2">
    <source>
        <dbReference type="EMBL" id="RSD31722.1"/>
    </source>
</evidence>
<reference evidence="2 3" key="1">
    <citation type="submission" date="2018-12" db="EMBL/GenBank/DDBJ databases">
        <title>Genomic taxonomy of the Vibrionaceae family.</title>
        <authorList>
            <person name="Gomez-Gil B."/>
            <person name="Enciso-Ibarra K."/>
        </authorList>
    </citation>
    <scope>NUCLEOTIDE SEQUENCE [LARGE SCALE GENOMIC DNA]</scope>
    <source>
        <strain evidence="2 3">CAIM 594</strain>
    </source>
</reference>
<evidence type="ECO:0000313" key="3">
    <source>
        <dbReference type="Proteomes" id="UP000269041"/>
    </source>
</evidence>
<sequence length="65" mass="7163">MGLTLTQCGLLLDAIGFIIVFLFGGFTIGIDMVYAGGVKWYVWPLRVIGALMIVVGFWLQYLGSF</sequence>
<protein>
    <submittedName>
        <fullName evidence="2">Uncharacterized protein</fullName>
    </submittedName>
</protein>
<keyword evidence="3" id="KW-1185">Reference proteome</keyword>
<dbReference type="EMBL" id="RSFA01000024">
    <property type="protein sequence ID" value="RSD31722.1"/>
    <property type="molecule type" value="Genomic_DNA"/>
</dbReference>
<feature type="transmembrane region" description="Helical" evidence="1">
    <location>
        <begin position="12"/>
        <end position="34"/>
    </location>
</feature>
<dbReference type="RefSeq" id="WP_125320578.1">
    <property type="nucleotide sequence ID" value="NZ_AP024891.1"/>
</dbReference>
<dbReference type="AlphaFoldDB" id="A0A427U579"/>
<comment type="caution">
    <text evidence="2">The sequence shown here is derived from an EMBL/GenBank/DDBJ whole genome shotgun (WGS) entry which is preliminary data.</text>
</comment>
<proteinExistence type="predicted"/>
<feature type="transmembrane region" description="Helical" evidence="1">
    <location>
        <begin position="40"/>
        <end position="59"/>
    </location>
</feature>
<organism evidence="2 3">
    <name type="scientific">Vibrio pectenicida</name>
    <dbReference type="NCBI Taxonomy" id="62763"/>
    <lineage>
        <taxon>Bacteria</taxon>
        <taxon>Pseudomonadati</taxon>
        <taxon>Pseudomonadota</taxon>
        <taxon>Gammaproteobacteria</taxon>
        <taxon>Vibrionales</taxon>
        <taxon>Vibrionaceae</taxon>
        <taxon>Vibrio</taxon>
    </lineage>
</organism>
<evidence type="ECO:0000256" key="1">
    <source>
        <dbReference type="SAM" id="Phobius"/>
    </source>
</evidence>
<dbReference type="Proteomes" id="UP000269041">
    <property type="component" value="Unassembled WGS sequence"/>
</dbReference>
<accession>A0A427U579</accession>
<keyword evidence="1" id="KW-0812">Transmembrane</keyword>